<sequence>MQIKQPLLPRREFKKNDYLVDSAYYSQTLLQSKTYRLDIYKSGNRYQSKIGDEGLPPVDYLVLVTTDHNQRIIDHLVCYYDVHMLYESDERYFKINKNRNIVLTDFYVDEFKITFKGKRFYRINNKGKFIFIRKEKSL</sequence>
<name>F0H8C7_9BACT</name>
<dbReference type="AlphaFoldDB" id="F0H8C7"/>
<evidence type="ECO:0000313" key="2">
    <source>
        <dbReference type="Proteomes" id="UP000003155"/>
    </source>
</evidence>
<organism evidence="1 2">
    <name type="scientific">Prevotella denticola CRIS 18C-A</name>
    <dbReference type="NCBI Taxonomy" id="944557"/>
    <lineage>
        <taxon>Bacteria</taxon>
        <taxon>Pseudomonadati</taxon>
        <taxon>Bacteroidota</taxon>
        <taxon>Bacteroidia</taxon>
        <taxon>Bacteroidales</taxon>
        <taxon>Prevotellaceae</taxon>
        <taxon>Prevotella</taxon>
    </lineage>
</organism>
<dbReference type="EMBL" id="AEXO01000089">
    <property type="protein sequence ID" value="EGC85935.1"/>
    <property type="molecule type" value="Genomic_DNA"/>
</dbReference>
<gene>
    <name evidence="1" type="ORF">HMPREF9303_1440</name>
</gene>
<accession>F0H8C7</accession>
<dbReference type="Proteomes" id="UP000003155">
    <property type="component" value="Unassembled WGS sequence"/>
</dbReference>
<proteinExistence type="predicted"/>
<comment type="caution">
    <text evidence="1">The sequence shown here is derived from an EMBL/GenBank/DDBJ whole genome shotgun (WGS) entry which is preliminary data.</text>
</comment>
<reference evidence="1 2" key="1">
    <citation type="submission" date="2011-02" db="EMBL/GenBank/DDBJ databases">
        <authorList>
            <person name="Durkin A.S."/>
            <person name="Madupu R."/>
            <person name="Torralba M."/>
            <person name="Gillis M."/>
            <person name="Methe B."/>
            <person name="Sutton G."/>
            <person name="Nelson K.E."/>
        </authorList>
    </citation>
    <scope>NUCLEOTIDE SEQUENCE [LARGE SCALE GENOMIC DNA]</scope>
    <source>
        <strain evidence="1 2">CRIS 18C-A</strain>
    </source>
</reference>
<protein>
    <submittedName>
        <fullName evidence="1">Conserved domain protein</fullName>
    </submittedName>
</protein>
<keyword evidence="2" id="KW-1185">Reference proteome</keyword>
<evidence type="ECO:0000313" key="1">
    <source>
        <dbReference type="EMBL" id="EGC85935.1"/>
    </source>
</evidence>